<accession>A0A4C2A3Y5</accession>
<name>A0A4C2A3Y5_EUMVA</name>
<evidence type="ECO:0000256" key="1">
    <source>
        <dbReference type="SAM" id="MobiDB-lite"/>
    </source>
</evidence>
<comment type="caution">
    <text evidence="2">The sequence shown here is derived from an EMBL/GenBank/DDBJ whole genome shotgun (WGS) entry which is preliminary data.</text>
</comment>
<dbReference type="AlphaFoldDB" id="A0A4C2A3Y5"/>
<evidence type="ECO:0000313" key="3">
    <source>
        <dbReference type="Proteomes" id="UP000299102"/>
    </source>
</evidence>
<evidence type="ECO:0000313" key="2">
    <source>
        <dbReference type="EMBL" id="GBP93695.1"/>
    </source>
</evidence>
<gene>
    <name evidence="2" type="ORF">EVAR_70110_1</name>
</gene>
<sequence>MLSGSKCERAVRRCGAGRCGERSRQRRDALRRGRRRRLRVPAPSARLAAAHRQRCPATSNRYRGPGADVTHRARQVAADGSGARLRRAHRAEGRCLRLAGRDRGTRASIRP</sequence>
<dbReference type="Proteomes" id="UP000299102">
    <property type="component" value="Unassembled WGS sequence"/>
</dbReference>
<reference evidence="2 3" key="1">
    <citation type="journal article" date="2019" name="Commun. Biol.">
        <title>The bagworm genome reveals a unique fibroin gene that provides high tensile strength.</title>
        <authorList>
            <person name="Kono N."/>
            <person name="Nakamura H."/>
            <person name="Ohtoshi R."/>
            <person name="Tomita M."/>
            <person name="Numata K."/>
            <person name="Arakawa K."/>
        </authorList>
    </citation>
    <scope>NUCLEOTIDE SEQUENCE [LARGE SCALE GENOMIC DNA]</scope>
</reference>
<organism evidence="2 3">
    <name type="scientific">Eumeta variegata</name>
    <name type="common">Bagworm moth</name>
    <name type="synonym">Eumeta japonica</name>
    <dbReference type="NCBI Taxonomy" id="151549"/>
    <lineage>
        <taxon>Eukaryota</taxon>
        <taxon>Metazoa</taxon>
        <taxon>Ecdysozoa</taxon>
        <taxon>Arthropoda</taxon>
        <taxon>Hexapoda</taxon>
        <taxon>Insecta</taxon>
        <taxon>Pterygota</taxon>
        <taxon>Neoptera</taxon>
        <taxon>Endopterygota</taxon>
        <taxon>Lepidoptera</taxon>
        <taxon>Glossata</taxon>
        <taxon>Ditrysia</taxon>
        <taxon>Tineoidea</taxon>
        <taxon>Psychidae</taxon>
        <taxon>Oiketicinae</taxon>
        <taxon>Eumeta</taxon>
    </lineage>
</organism>
<feature type="compositionally biased region" description="Basic and acidic residues" evidence="1">
    <location>
        <begin position="21"/>
        <end position="31"/>
    </location>
</feature>
<proteinExistence type="predicted"/>
<dbReference type="EMBL" id="BGZK01002407">
    <property type="protein sequence ID" value="GBP93695.1"/>
    <property type="molecule type" value="Genomic_DNA"/>
</dbReference>
<feature type="region of interest" description="Disordered" evidence="1">
    <location>
        <begin position="21"/>
        <end position="85"/>
    </location>
</feature>
<keyword evidence="3" id="KW-1185">Reference proteome</keyword>
<protein>
    <submittedName>
        <fullName evidence="2">Uncharacterized protein</fullName>
    </submittedName>
</protein>